<dbReference type="CDD" id="cd02908">
    <property type="entry name" value="Macro_OAADPr_deacetylase"/>
    <property type="match status" value="1"/>
</dbReference>
<reference evidence="3 4" key="1">
    <citation type="journal article" date="2018" name="Nat. Ecol. Evol.">
        <title>Pezizomycetes genomes reveal the molecular basis of ectomycorrhizal truffle lifestyle.</title>
        <authorList>
            <person name="Murat C."/>
            <person name="Payen T."/>
            <person name="Noel B."/>
            <person name="Kuo A."/>
            <person name="Morin E."/>
            <person name="Chen J."/>
            <person name="Kohler A."/>
            <person name="Krizsan K."/>
            <person name="Balestrini R."/>
            <person name="Da Silva C."/>
            <person name="Montanini B."/>
            <person name="Hainaut M."/>
            <person name="Levati E."/>
            <person name="Barry K.W."/>
            <person name="Belfiori B."/>
            <person name="Cichocki N."/>
            <person name="Clum A."/>
            <person name="Dockter R.B."/>
            <person name="Fauchery L."/>
            <person name="Guy J."/>
            <person name="Iotti M."/>
            <person name="Le Tacon F."/>
            <person name="Lindquist E.A."/>
            <person name="Lipzen A."/>
            <person name="Malagnac F."/>
            <person name="Mello A."/>
            <person name="Molinier V."/>
            <person name="Miyauchi S."/>
            <person name="Poulain J."/>
            <person name="Riccioni C."/>
            <person name="Rubini A."/>
            <person name="Sitrit Y."/>
            <person name="Splivallo R."/>
            <person name="Traeger S."/>
            <person name="Wang M."/>
            <person name="Zifcakova L."/>
            <person name="Wipf D."/>
            <person name="Zambonelli A."/>
            <person name="Paolocci F."/>
            <person name="Nowrousian M."/>
            <person name="Ottonello S."/>
            <person name="Baldrian P."/>
            <person name="Spatafora J.W."/>
            <person name="Henrissat B."/>
            <person name="Nagy L.G."/>
            <person name="Aury J.M."/>
            <person name="Wincker P."/>
            <person name="Grigoriev I.V."/>
            <person name="Bonfante P."/>
            <person name="Martin F.M."/>
        </authorList>
    </citation>
    <scope>NUCLEOTIDE SEQUENCE [LARGE SCALE GENOMIC DNA]</scope>
    <source>
        <strain evidence="3 4">CCBAS932</strain>
    </source>
</reference>
<accession>A0A3N4KJA5</accession>
<feature type="domain" description="Macro" evidence="2">
    <location>
        <begin position="27"/>
        <end position="212"/>
    </location>
</feature>
<dbReference type="SMART" id="SM00506">
    <property type="entry name" value="A1pp"/>
    <property type="match status" value="1"/>
</dbReference>
<dbReference type="STRING" id="1392247.A0A3N4KJA5"/>
<keyword evidence="4" id="KW-1185">Reference proteome</keyword>
<proteinExistence type="predicted"/>
<dbReference type="PROSITE" id="PS51154">
    <property type="entry name" value="MACRO"/>
    <property type="match status" value="1"/>
</dbReference>
<dbReference type="Proteomes" id="UP000277580">
    <property type="component" value="Unassembled WGS sequence"/>
</dbReference>
<evidence type="ECO:0000313" key="3">
    <source>
        <dbReference type="EMBL" id="RPB10644.1"/>
    </source>
</evidence>
<dbReference type="SUPFAM" id="SSF52949">
    <property type="entry name" value="Macro domain-like"/>
    <property type="match status" value="1"/>
</dbReference>
<protein>
    <submittedName>
        <fullName evidence="3">A1pp-domain-containing protein</fullName>
    </submittedName>
</protein>
<dbReference type="InterPro" id="IPR043472">
    <property type="entry name" value="Macro_dom-like"/>
</dbReference>
<dbReference type="Gene3D" id="3.40.220.10">
    <property type="entry name" value="Leucine Aminopeptidase, subunit E, domain 1"/>
    <property type="match status" value="1"/>
</dbReference>
<feature type="region of interest" description="Disordered" evidence="1">
    <location>
        <begin position="244"/>
        <end position="295"/>
    </location>
</feature>
<gene>
    <name evidence="3" type="ORF">P167DRAFT_554435</name>
</gene>
<evidence type="ECO:0000313" key="4">
    <source>
        <dbReference type="Proteomes" id="UP000277580"/>
    </source>
</evidence>
<name>A0A3N4KJA5_9PEZI</name>
<dbReference type="InParanoid" id="A0A3N4KJA5"/>
<evidence type="ECO:0000256" key="1">
    <source>
        <dbReference type="SAM" id="MobiDB-lite"/>
    </source>
</evidence>
<dbReference type="EMBL" id="ML119142">
    <property type="protein sequence ID" value="RPB10644.1"/>
    <property type="molecule type" value="Genomic_DNA"/>
</dbReference>
<dbReference type="PANTHER" id="PTHR11106:SF27">
    <property type="entry name" value="MACRO DOMAIN-CONTAINING PROTEIN"/>
    <property type="match status" value="1"/>
</dbReference>
<dbReference type="OrthoDB" id="6077599at2759"/>
<organism evidence="3 4">
    <name type="scientific">Morchella conica CCBAS932</name>
    <dbReference type="NCBI Taxonomy" id="1392247"/>
    <lineage>
        <taxon>Eukaryota</taxon>
        <taxon>Fungi</taxon>
        <taxon>Dikarya</taxon>
        <taxon>Ascomycota</taxon>
        <taxon>Pezizomycotina</taxon>
        <taxon>Pezizomycetes</taxon>
        <taxon>Pezizales</taxon>
        <taxon>Morchellaceae</taxon>
        <taxon>Morchella</taxon>
    </lineage>
</organism>
<dbReference type="AlphaFoldDB" id="A0A3N4KJA5"/>
<sequence length="311" mass="33387">MPPVLNQVDIPTLPLLYRIKRISVNEKALAAPSATLNAKIGLIRTDITKLHLPNGAIVNAANENLTPGGGVCGAIHSAAGPELAEECRRLNGCKTGYAKATRAYRLPCKKIIHAVGPIYWLAKEMNEHETKLSSCYTETLKLAVGNGLTAVAFCALSTGIYGYPSYEAAGTAISAVRSFLESEDGQKLELVIFCNFEKKDEDAYSELISIYFPPAGPEKKGEVEKTGTVGVTKDSEAKLIESIGNTLPGPMETRPTEAPCSKGDPKEAVPPSTVKNNLKQSTSVPVNFTESDGPGDFILIDKDEYKTEDKI</sequence>
<dbReference type="PANTHER" id="PTHR11106">
    <property type="entry name" value="GANGLIOSIDE INDUCED DIFFERENTIATION ASSOCIATED PROTEIN 2-RELATED"/>
    <property type="match status" value="1"/>
</dbReference>
<dbReference type="InterPro" id="IPR002589">
    <property type="entry name" value="Macro_dom"/>
</dbReference>
<dbReference type="Pfam" id="PF01661">
    <property type="entry name" value="Macro"/>
    <property type="match status" value="1"/>
</dbReference>
<evidence type="ECO:0000259" key="2">
    <source>
        <dbReference type="PROSITE" id="PS51154"/>
    </source>
</evidence>
<feature type="compositionally biased region" description="Polar residues" evidence="1">
    <location>
        <begin position="273"/>
        <end position="290"/>
    </location>
</feature>